<accession>A0A1G7TK81</accession>
<dbReference type="EMBL" id="FNCS01000002">
    <property type="protein sequence ID" value="SDG35424.1"/>
    <property type="molecule type" value="Genomic_DNA"/>
</dbReference>
<evidence type="ECO:0000313" key="2">
    <source>
        <dbReference type="Proteomes" id="UP000199495"/>
    </source>
</evidence>
<organism evidence="1 2">
    <name type="scientific">Pelagibacterium luteolum</name>
    <dbReference type="NCBI Taxonomy" id="440168"/>
    <lineage>
        <taxon>Bacteria</taxon>
        <taxon>Pseudomonadati</taxon>
        <taxon>Pseudomonadota</taxon>
        <taxon>Alphaproteobacteria</taxon>
        <taxon>Hyphomicrobiales</taxon>
        <taxon>Devosiaceae</taxon>
        <taxon>Pelagibacterium</taxon>
    </lineage>
</organism>
<reference evidence="1 2" key="1">
    <citation type="submission" date="2016-10" db="EMBL/GenBank/DDBJ databases">
        <authorList>
            <person name="de Groot N.N."/>
        </authorList>
    </citation>
    <scope>NUCLEOTIDE SEQUENCE [LARGE SCALE GENOMIC DNA]</scope>
    <source>
        <strain evidence="1 2">CGMCC 1.10267</strain>
    </source>
</reference>
<proteinExistence type="predicted"/>
<sequence length="44" mass="4802">MNVLSSPNFKTAIASLAFVSVVMVWAVEARFDRPFLDAVMALVS</sequence>
<dbReference type="Proteomes" id="UP000199495">
    <property type="component" value="Unassembled WGS sequence"/>
</dbReference>
<evidence type="ECO:0000313" key="1">
    <source>
        <dbReference type="EMBL" id="SDG35424.1"/>
    </source>
</evidence>
<name>A0A1G7TK81_9HYPH</name>
<dbReference type="AlphaFoldDB" id="A0A1G7TK81"/>
<protein>
    <submittedName>
        <fullName evidence="1">Uncharacterized protein</fullName>
    </submittedName>
</protein>
<dbReference type="RefSeq" id="WP_280139110.1">
    <property type="nucleotide sequence ID" value="NZ_FNCS01000002.1"/>
</dbReference>
<dbReference type="STRING" id="440168.SAMN04487974_102166"/>
<keyword evidence="2" id="KW-1185">Reference proteome</keyword>
<gene>
    <name evidence="1" type="ORF">SAMN04487974_102166</name>
</gene>